<feature type="domain" description="Lumazine-binding" evidence="11">
    <location>
        <begin position="1"/>
        <end position="97"/>
    </location>
</feature>
<dbReference type="Pfam" id="PF00677">
    <property type="entry name" value="Lum_binding"/>
    <property type="match status" value="2"/>
</dbReference>
<dbReference type="EC" id="2.5.1.9" evidence="4 9"/>
<evidence type="ECO:0000256" key="7">
    <source>
        <dbReference type="ARBA" id="ARBA00022679"/>
    </source>
</evidence>
<evidence type="ECO:0000313" key="12">
    <source>
        <dbReference type="EMBL" id="WYJ86127.1"/>
    </source>
</evidence>
<dbReference type="PANTHER" id="PTHR21098:SF12">
    <property type="entry name" value="RIBOFLAVIN SYNTHASE"/>
    <property type="match status" value="1"/>
</dbReference>
<protein>
    <recommendedName>
        <fullName evidence="5 9">Riboflavin synthase</fullName>
        <ecNumber evidence="4 9">2.5.1.9</ecNumber>
    </recommendedName>
</protein>
<dbReference type="PANTHER" id="PTHR21098">
    <property type="entry name" value="RIBOFLAVIN SYNTHASE ALPHA CHAIN"/>
    <property type="match status" value="1"/>
</dbReference>
<feature type="repeat" description="Lumazine-binding" evidence="10">
    <location>
        <begin position="1"/>
        <end position="97"/>
    </location>
</feature>
<evidence type="ECO:0000313" key="13">
    <source>
        <dbReference type="Proteomes" id="UP000195080"/>
    </source>
</evidence>
<feature type="repeat" description="Lumazine-binding" evidence="10">
    <location>
        <begin position="98"/>
        <end position="194"/>
    </location>
</feature>
<dbReference type="NCBIfam" id="NF006767">
    <property type="entry name" value="PRK09289.1"/>
    <property type="match status" value="1"/>
</dbReference>
<dbReference type="InterPro" id="IPR001783">
    <property type="entry name" value="Lumazine-bd"/>
</dbReference>
<sequence length="206" mass="23163">MFTGLIEGKGKIIRIKHVGQTIKLTCQTSQQLLEKYNVGDSMAINGVCLTAIEKATQQFTVDIMPETFQRTTFSRLKINDEVNLERALPYNGRLEGHLLAGHVDGIIRLKEKKVEENALVLTFDFPKKFQGEIISQGSIAINGVSLTVTQIAKTSFSISLIPHSKNQTNLGKLRYGEYVNFETDILGKYLKAQLKTFQSKEWKVLN</sequence>
<comment type="catalytic activity">
    <reaction evidence="1">
        <text>2 6,7-dimethyl-8-(1-D-ribityl)lumazine + H(+) = 5-amino-6-(D-ribitylamino)uracil + riboflavin</text>
        <dbReference type="Rhea" id="RHEA:20772"/>
        <dbReference type="ChEBI" id="CHEBI:15378"/>
        <dbReference type="ChEBI" id="CHEBI:15934"/>
        <dbReference type="ChEBI" id="CHEBI:57986"/>
        <dbReference type="ChEBI" id="CHEBI:58201"/>
        <dbReference type="EC" id="2.5.1.9"/>
    </reaction>
</comment>
<evidence type="ECO:0000256" key="5">
    <source>
        <dbReference type="ARBA" id="ARBA00013950"/>
    </source>
</evidence>
<dbReference type="NCBIfam" id="TIGR00187">
    <property type="entry name" value="ribE"/>
    <property type="match status" value="1"/>
</dbReference>
<dbReference type="Proteomes" id="UP000195080">
    <property type="component" value="Chromosome"/>
</dbReference>
<dbReference type="PROSITE" id="PS51177">
    <property type="entry name" value="LUMAZINE_BIND"/>
    <property type="match status" value="2"/>
</dbReference>
<evidence type="ECO:0000256" key="4">
    <source>
        <dbReference type="ARBA" id="ARBA00012827"/>
    </source>
</evidence>
<dbReference type="RefSeq" id="WP_086278866.1">
    <property type="nucleotide sequence ID" value="NZ_CP147248.1"/>
</dbReference>
<keyword evidence="6" id="KW-0686">Riboflavin biosynthesis</keyword>
<keyword evidence="8" id="KW-0677">Repeat</keyword>
<evidence type="ECO:0000256" key="3">
    <source>
        <dbReference type="ARBA" id="ARBA00004887"/>
    </source>
</evidence>
<dbReference type="SUPFAM" id="SSF63380">
    <property type="entry name" value="Riboflavin synthase domain-like"/>
    <property type="match status" value="2"/>
</dbReference>
<dbReference type="InterPro" id="IPR017938">
    <property type="entry name" value="Riboflavin_synthase-like_b-brl"/>
</dbReference>
<evidence type="ECO:0000256" key="9">
    <source>
        <dbReference type="NCBIfam" id="TIGR00187"/>
    </source>
</evidence>
<evidence type="ECO:0000256" key="8">
    <source>
        <dbReference type="ARBA" id="ARBA00022737"/>
    </source>
</evidence>
<dbReference type="InterPro" id="IPR023366">
    <property type="entry name" value="ATP_synth_asu-like_sf"/>
</dbReference>
<reference evidence="13" key="1">
    <citation type="submission" date="2017-05" db="EMBL/GenBank/DDBJ databases">
        <title>The Genome Sequence of EEnterococcus faecalis 9F2_4866.</title>
        <authorList>
            <consortium name="The Broad Institute Genomics Platform"/>
            <consortium name="The Broad Institute Genomic Center for Infectious Diseases"/>
            <person name="Earl A."/>
            <person name="Manson A."/>
            <person name="Schwartman J."/>
            <person name="Gilmore M."/>
            <person name="Abouelleil A."/>
            <person name="Cao P."/>
            <person name="Chapman S."/>
            <person name="Cusick C."/>
            <person name="Shea T."/>
            <person name="Young S."/>
            <person name="Neafsey D."/>
            <person name="Nusbaum C."/>
            <person name="Birren B."/>
        </authorList>
    </citation>
    <scope>NUCLEOTIDE SEQUENCE [LARGE SCALE GENOMIC DNA]</scope>
    <source>
        <strain evidence="13">12C11_DIV0727</strain>
    </source>
</reference>
<evidence type="ECO:0000256" key="1">
    <source>
        <dbReference type="ARBA" id="ARBA00000968"/>
    </source>
</evidence>
<evidence type="ECO:0000256" key="2">
    <source>
        <dbReference type="ARBA" id="ARBA00002803"/>
    </source>
</evidence>
<name>A0ABZ2T8L4_9ENTE</name>
<gene>
    <name evidence="12" type="ORF">A5866_001205</name>
</gene>
<keyword evidence="7" id="KW-0808">Transferase</keyword>
<keyword evidence="13" id="KW-1185">Reference proteome</keyword>
<accession>A0ABZ2T8L4</accession>
<organism evidence="12 13">
    <name type="scientific">Candidatus Enterococcus lemimoniae</name>
    <dbReference type="NCBI Taxonomy" id="1834167"/>
    <lineage>
        <taxon>Bacteria</taxon>
        <taxon>Bacillati</taxon>
        <taxon>Bacillota</taxon>
        <taxon>Bacilli</taxon>
        <taxon>Lactobacillales</taxon>
        <taxon>Enterococcaceae</taxon>
        <taxon>Enterococcus</taxon>
    </lineage>
</organism>
<comment type="pathway">
    <text evidence="3">Cofactor biosynthesis; riboflavin biosynthesis; riboflavin from 2-hydroxy-3-oxobutyl phosphate and 5-amino-6-(D-ribitylamino)uracil: step 2/2.</text>
</comment>
<proteinExistence type="predicted"/>
<dbReference type="Gene3D" id="2.40.30.20">
    <property type="match status" value="2"/>
</dbReference>
<dbReference type="CDD" id="cd00402">
    <property type="entry name" value="Riboflavin_synthase_like"/>
    <property type="match status" value="1"/>
</dbReference>
<evidence type="ECO:0000259" key="11">
    <source>
        <dbReference type="PROSITE" id="PS51177"/>
    </source>
</evidence>
<dbReference type="InterPro" id="IPR026017">
    <property type="entry name" value="Lumazine-bd_dom"/>
</dbReference>
<evidence type="ECO:0000256" key="10">
    <source>
        <dbReference type="PROSITE-ProRule" id="PRU00524"/>
    </source>
</evidence>
<dbReference type="PIRSF" id="PIRSF000498">
    <property type="entry name" value="Riboflavin_syn_A"/>
    <property type="match status" value="1"/>
</dbReference>
<comment type="function">
    <text evidence="2">Catalyzes the dismutation of two molecules of 6,7-dimethyl-8-ribityllumazine, resulting in the formation of riboflavin and 5-amino-6-(D-ribitylamino)uracil.</text>
</comment>
<dbReference type="EMBL" id="CP147248">
    <property type="protein sequence ID" value="WYJ86127.1"/>
    <property type="molecule type" value="Genomic_DNA"/>
</dbReference>
<evidence type="ECO:0000256" key="6">
    <source>
        <dbReference type="ARBA" id="ARBA00022619"/>
    </source>
</evidence>
<feature type="domain" description="Lumazine-binding" evidence="11">
    <location>
        <begin position="98"/>
        <end position="194"/>
    </location>
</feature>